<keyword evidence="1" id="KW-1133">Transmembrane helix</keyword>
<feature type="transmembrane region" description="Helical" evidence="1">
    <location>
        <begin position="5"/>
        <end position="27"/>
    </location>
</feature>
<comment type="caution">
    <text evidence="2">The sequence shown here is derived from an EMBL/GenBank/DDBJ whole genome shotgun (WGS) entry which is preliminary data.</text>
</comment>
<dbReference type="EMBL" id="WNHB01000017">
    <property type="protein sequence ID" value="MTT32583.1"/>
    <property type="molecule type" value="Genomic_DNA"/>
</dbReference>
<proteinExistence type="predicted"/>
<dbReference type="AlphaFoldDB" id="A0A6N8CU07"/>
<evidence type="ECO:0000256" key="1">
    <source>
        <dbReference type="SAM" id="Phobius"/>
    </source>
</evidence>
<evidence type="ECO:0008006" key="4">
    <source>
        <dbReference type="Google" id="ProtNLM"/>
    </source>
</evidence>
<feature type="transmembrane region" description="Helical" evidence="1">
    <location>
        <begin position="39"/>
        <end position="60"/>
    </location>
</feature>
<evidence type="ECO:0000313" key="2">
    <source>
        <dbReference type="EMBL" id="MTT32583.1"/>
    </source>
</evidence>
<protein>
    <recommendedName>
        <fullName evidence="4">DUF3955 domain-containing protein</fullName>
    </recommendedName>
</protein>
<name>A0A6N8CU07_9BACI</name>
<reference evidence="2 3" key="1">
    <citation type="submission" date="2019-11" db="EMBL/GenBank/DDBJ databases">
        <title>Terrilactibacillus tamarindus sp. nov. BCM23-1 isolated from bark of Tamarindus indica.</title>
        <authorList>
            <person name="Kingkaew E."/>
            <person name="Tanasupawat S."/>
        </authorList>
    </citation>
    <scope>NUCLEOTIDE SEQUENCE [LARGE SCALE GENOMIC DNA]</scope>
    <source>
        <strain evidence="2 3">BCM23-1</strain>
    </source>
</reference>
<accession>A0A6N8CU07</accession>
<keyword evidence="1" id="KW-0472">Membrane</keyword>
<dbReference type="OrthoDB" id="2643649at2"/>
<dbReference type="RefSeq" id="WP_155219933.1">
    <property type="nucleotide sequence ID" value="NZ_WNHB01000017.1"/>
</dbReference>
<sequence length="66" mass="7708">MKIQYFFIASLLIGMGLMCMTYSANLFERGTIMTFGKTFFQIGMMVVCPVVLFICLYLVFHYKKKK</sequence>
<gene>
    <name evidence="2" type="ORF">GMB86_11250</name>
</gene>
<evidence type="ECO:0000313" key="3">
    <source>
        <dbReference type="Proteomes" id="UP000440978"/>
    </source>
</evidence>
<organism evidence="2 3">
    <name type="scientific">Terrilactibacillus tamarindi</name>
    <dbReference type="NCBI Taxonomy" id="2599694"/>
    <lineage>
        <taxon>Bacteria</taxon>
        <taxon>Bacillati</taxon>
        <taxon>Bacillota</taxon>
        <taxon>Bacilli</taxon>
        <taxon>Bacillales</taxon>
        <taxon>Bacillaceae</taxon>
        <taxon>Terrilactibacillus</taxon>
    </lineage>
</organism>
<keyword evidence="1" id="KW-0812">Transmembrane</keyword>
<keyword evidence="3" id="KW-1185">Reference proteome</keyword>
<dbReference type="Proteomes" id="UP000440978">
    <property type="component" value="Unassembled WGS sequence"/>
</dbReference>